<name>G2YAU7_BOTF4</name>
<dbReference type="InParanoid" id="G2YAU7"/>
<protein>
    <submittedName>
        <fullName evidence="1">Uncharacterized protein</fullName>
    </submittedName>
</protein>
<organism evidence="1 2">
    <name type="scientific">Botryotinia fuckeliana (strain T4)</name>
    <name type="common">Noble rot fungus</name>
    <name type="synonym">Botrytis cinerea</name>
    <dbReference type="NCBI Taxonomy" id="999810"/>
    <lineage>
        <taxon>Eukaryota</taxon>
        <taxon>Fungi</taxon>
        <taxon>Dikarya</taxon>
        <taxon>Ascomycota</taxon>
        <taxon>Pezizomycotina</taxon>
        <taxon>Leotiomycetes</taxon>
        <taxon>Helotiales</taxon>
        <taxon>Sclerotiniaceae</taxon>
        <taxon>Botrytis</taxon>
    </lineage>
</organism>
<dbReference type="AlphaFoldDB" id="G2YAU7"/>
<sequence length="57" mass="6355">MIIYASSYSPDTSIISDLPILIYEAGASNRHRKENESGMWVASEISLLLLVWCHSSV</sequence>
<evidence type="ECO:0000313" key="2">
    <source>
        <dbReference type="Proteomes" id="UP000008177"/>
    </source>
</evidence>
<reference evidence="2" key="1">
    <citation type="journal article" date="2011" name="PLoS Genet.">
        <title>Genomic analysis of the necrotrophic fungal pathogens Sclerotinia sclerotiorum and Botrytis cinerea.</title>
        <authorList>
            <person name="Amselem J."/>
            <person name="Cuomo C.A."/>
            <person name="van Kan J.A."/>
            <person name="Viaud M."/>
            <person name="Benito E.P."/>
            <person name="Couloux A."/>
            <person name="Coutinho P.M."/>
            <person name="de Vries R.P."/>
            <person name="Dyer P.S."/>
            <person name="Fillinger S."/>
            <person name="Fournier E."/>
            <person name="Gout L."/>
            <person name="Hahn M."/>
            <person name="Kohn L."/>
            <person name="Lapalu N."/>
            <person name="Plummer K.M."/>
            <person name="Pradier J.M."/>
            <person name="Quevillon E."/>
            <person name="Sharon A."/>
            <person name="Simon A."/>
            <person name="ten Have A."/>
            <person name="Tudzynski B."/>
            <person name="Tudzynski P."/>
            <person name="Wincker P."/>
            <person name="Andrew M."/>
            <person name="Anthouard V."/>
            <person name="Beever R.E."/>
            <person name="Beffa R."/>
            <person name="Benoit I."/>
            <person name="Bouzid O."/>
            <person name="Brault B."/>
            <person name="Chen Z."/>
            <person name="Choquer M."/>
            <person name="Collemare J."/>
            <person name="Cotton P."/>
            <person name="Danchin E.G."/>
            <person name="Da Silva C."/>
            <person name="Gautier A."/>
            <person name="Giraud C."/>
            <person name="Giraud T."/>
            <person name="Gonzalez C."/>
            <person name="Grossetete S."/>
            <person name="Guldener U."/>
            <person name="Henrissat B."/>
            <person name="Howlett B.J."/>
            <person name="Kodira C."/>
            <person name="Kretschmer M."/>
            <person name="Lappartient A."/>
            <person name="Leroch M."/>
            <person name="Levis C."/>
            <person name="Mauceli E."/>
            <person name="Neuveglise C."/>
            <person name="Oeser B."/>
            <person name="Pearson M."/>
            <person name="Poulain J."/>
            <person name="Poussereau N."/>
            <person name="Quesneville H."/>
            <person name="Rascle C."/>
            <person name="Schumacher J."/>
            <person name="Segurens B."/>
            <person name="Sexton A."/>
            <person name="Silva E."/>
            <person name="Sirven C."/>
            <person name="Soanes D.M."/>
            <person name="Talbot N.J."/>
            <person name="Templeton M."/>
            <person name="Yandava C."/>
            <person name="Yarden O."/>
            <person name="Zeng Q."/>
            <person name="Rollins J.A."/>
            <person name="Lebrun M.H."/>
            <person name="Dickman M."/>
        </authorList>
    </citation>
    <scope>NUCLEOTIDE SEQUENCE [LARGE SCALE GENOMIC DNA]</scope>
    <source>
        <strain evidence="2">T4</strain>
    </source>
</reference>
<gene>
    <name evidence="1" type="ORF">BofuT4_uP027220.1</name>
</gene>
<dbReference type="HOGENOM" id="CLU_2996292_0_0_1"/>
<proteinExistence type="predicted"/>
<accession>G2YAU7</accession>
<dbReference type="EMBL" id="FQ790307">
    <property type="protein sequence ID" value="CCD34338.1"/>
    <property type="molecule type" value="Genomic_DNA"/>
</dbReference>
<dbReference type="Proteomes" id="UP000008177">
    <property type="component" value="Unplaced contigs"/>
</dbReference>
<evidence type="ECO:0000313" key="1">
    <source>
        <dbReference type="EMBL" id="CCD34338.1"/>
    </source>
</evidence>